<evidence type="ECO:0000313" key="1">
    <source>
        <dbReference type="Proteomes" id="UP000887576"/>
    </source>
</evidence>
<protein>
    <submittedName>
        <fullName evidence="2">Uncharacterized protein</fullName>
    </submittedName>
</protein>
<dbReference type="WBParaSite" id="JU765_v2.g892.t1">
    <property type="protein sequence ID" value="JU765_v2.g892.t1"/>
    <property type="gene ID" value="JU765_v2.g892"/>
</dbReference>
<proteinExistence type="predicted"/>
<accession>A0AC34RPV2</accession>
<sequence>MFYSLLHGKEIFLKPKDMQEKLSPMGIVVDERPTSAVKESSVNAPLIPPPPIVIQTRDIEFTDFNNSQAIADDLASNFDESLSMISDDDSQMPFDIATQLGDDIFPEIAEEAVEVDEGQLTKRQLKQLEKNVNALNATLSDFNVVLFSAEGQSMVSGYSAKLTIAQDLNIPLKNIVDKYRAASTIPSDKTVSNQAMKSKNEESFKEACLQFQVKTEGIGKNKYAHIIAKVQNLNANIDEQIVSYLGPFIQDDDADDDPVFLELSVEKSNLKIVNPKKRNPLKLKIGQLEIIDDNKNS</sequence>
<dbReference type="Proteomes" id="UP000887576">
    <property type="component" value="Unplaced"/>
</dbReference>
<name>A0AC34RPV2_9BILA</name>
<evidence type="ECO:0000313" key="2">
    <source>
        <dbReference type="WBParaSite" id="JU765_v2.g892.t1"/>
    </source>
</evidence>
<reference evidence="2" key="1">
    <citation type="submission" date="2022-11" db="UniProtKB">
        <authorList>
            <consortium name="WormBaseParasite"/>
        </authorList>
    </citation>
    <scope>IDENTIFICATION</scope>
</reference>
<organism evidence="1 2">
    <name type="scientific">Panagrolaimus sp. JU765</name>
    <dbReference type="NCBI Taxonomy" id="591449"/>
    <lineage>
        <taxon>Eukaryota</taxon>
        <taxon>Metazoa</taxon>
        <taxon>Ecdysozoa</taxon>
        <taxon>Nematoda</taxon>
        <taxon>Chromadorea</taxon>
        <taxon>Rhabditida</taxon>
        <taxon>Tylenchina</taxon>
        <taxon>Panagrolaimomorpha</taxon>
        <taxon>Panagrolaimoidea</taxon>
        <taxon>Panagrolaimidae</taxon>
        <taxon>Panagrolaimus</taxon>
    </lineage>
</organism>